<dbReference type="Proteomes" id="UP001165065">
    <property type="component" value="Unassembled WGS sequence"/>
</dbReference>
<reference evidence="3" key="1">
    <citation type="journal article" date="2023" name="Commun. Biol.">
        <title>Genome analysis of Parmales, the sister group of diatoms, reveals the evolutionary specialization of diatoms from phago-mixotrophs to photoautotrophs.</title>
        <authorList>
            <person name="Ban H."/>
            <person name="Sato S."/>
            <person name="Yoshikawa S."/>
            <person name="Yamada K."/>
            <person name="Nakamura Y."/>
            <person name="Ichinomiya M."/>
            <person name="Sato N."/>
            <person name="Blanc-Mathieu R."/>
            <person name="Endo H."/>
            <person name="Kuwata A."/>
            <person name="Ogata H."/>
        </authorList>
    </citation>
    <scope>NUCLEOTIDE SEQUENCE [LARGE SCALE GENOMIC DNA]</scope>
</reference>
<dbReference type="EMBL" id="BRYA01000371">
    <property type="protein sequence ID" value="GMI48045.1"/>
    <property type="molecule type" value="Genomic_DNA"/>
</dbReference>
<evidence type="ECO:0000256" key="1">
    <source>
        <dbReference type="SAM" id="MobiDB-lite"/>
    </source>
</evidence>
<dbReference type="OrthoDB" id="10651252at2759"/>
<evidence type="ECO:0000313" key="2">
    <source>
        <dbReference type="EMBL" id="GMI48045.1"/>
    </source>
</evidence>
<sequence length="289" mass="32646">MKDREGKVRESTKEHVHVERTEELQVEAQDRKDDESAKLNIMGPLADALTTGEREVIETHTNADVETGLVIPKNDNTSVLDGDMSTREEESNEEVGTRIGEQLMQTVKKRKRGHNGESKVKVVKDFIESNQALGKLIEQNNFVGTMLCAVVRNKLKRDAAKEGLNESEEEAKGWKIGSELTKTMSVTTSAEEAIRVWAGEHSEVQEAMREHGWLRPMLEAVVKELFLKTNFGLKARVMTGAVLSMTDLVTDVYVTNMFRRVMTGTQTPLGEKWHQTSMDIYQQKQAREQ</sequence>
<accession>A0A9W7GPY2</accession>
<name>A0A9W7GPY2_9STRA</name>
<feature type="region of interest" description="Disordered" evidence="1">
    <location>
        <begin position="1"/>
        <end position="36"/>
    </location>
</feature>
<keyword evidence="3" id="KW-1185">Reference proteome</keyword>
<evidence type="ECO:0000313" key="3">
    <source>
        <dbReference type="Proteomes" id="UP001165065"/>
    </source>
</evidence>
<comment type="caution">
    <text evidence="2">The sequence shown here is derived from an EMBL/GenBank/DDBJ whole genome shotgun (WGS) entry which is preliminary data.</text>
</comment>
<organism evidence="2 3">
    <name type="scientific">Triparma columacea</name>
    <dbReference type="NCBI Taxonomy" id="722753"/>
    <lineage>
        <taxon>Eukaryota</taxon>
        <taxon>Sar</taxon>
        <taxon>Stramenopiles</taxon>
        <taxon>Ochrophyta</taxon>
        <taxon>Bolidophyceae</taxon>
        <taxon>Parmales</taxon>
        <taxon>Triparmaceae</taxon>
        <taxon>Triparma</taxon>
    </lineage>
</organism>
<feature type="region of interest" description="Disordered" evidence="1">
    <location>
        <begin position="73"/>
        <end position="96"/>
    </location>
</feature>
<dbReference type="AlphaFoldDB" id="A0A9W7GPY2"/>
<protein>
    <submittedName>
        <fullName evidence="2">Uncharacterized protein</fullName>
    </submittedName>
</protein>
<gene>
    <name evidence="2" type="ORF">TrCOL_g4819</name>
</gene>
<proteinExistence type="predicted"/>